<dbReference type="InterPro" id="IPR003593">
    <property type="entry name" value="AAA+_ATPase"/>
</dbReference>
<dbReference type="Pfam" id="PF00005">
    <property type="entry name" value="ABC_tran"/>
    <property type="match status" value="1"/>
</dbReference>
<dbReference type="PANTHER" id="PTHR42781:SF4">
    <property type="entry name" value="SPERMIDINE_PUTRESCINE IMPORT ATP-BINDING PROTEIN POTA"/>
    <property type="match status" value="1"/>
</dbReference>
<dbReference type="Pfam" id="PF08402">
    <property type="entry name" value="TOBE_2"/>
    <property type="match status" value="1"/>
</dbReference>
<dbReference type="PROSITE" id="PS00211">
    <property type="entry name" value="ABC_TRANSPORTER_1"/>
    <property type="match status" value="1"/>
</dbReference>
<dbReference type="Gene3D" id="3.40.50.300">
    <property type="entry name" value="P-loop containing nucleotide triphosphate hydrolases"/>
    <property type="match status" value="1"/>
</dbReference>
<evidence type="ECO:0000313" key="10">
    <source>
        <dbReference type="EMBL" id="HAN27830.1"/>
    </source>
</evidence>
<evidence type="ECO:0000256" key="4">
    <source>
        <dbReference type="ARBA" id="ARBA00022741"/>
    </source>
</evidence>
<sequence>MSQQLELQQVSVRYGATTAVENASVTLESGEIGCLLGPSGCGKTTLLRAIAGFEPLTAGSIALCGETLSTPQRRTPPEQRKVGMVFQDFALFPHLNVRGNIAFGLSALSSRARRERVESLLQLVALSEHGDAWPHELSGGQQQRVALARALAPEPEILLLDEPFSNLDAELRTALAADVRELLKRSAITALLVTHDQHEAFAMADQITLLNQGRIVQTASPYDLYHHPLSPFVAAFIGEGAIITATINRAGEVTEPFTGAGKPGETDARCQLLVRPGDITYDAGSTTRLRVARRSFRGAHYLYELLLPDGQRVPCLAPGHIEVPAGATLPVSLQLQTHLAFRGGQANREA</sequence>
<comment type="caution">
    <text evidence="10">The sequence shown here is derived from an EMBL/GenBank/DDBJ whole genome shotgun (WGS) entry which is preliminary data.</text>
</comment>
<dbReference type="InterPro" id="IPR008995">
    <property type="entry name" value="Mo/tungstate-bd_C_term_dom"/>
</dbReference>
<evidence type="ECO:0000256" key="8">
    <source>
        <dbReference type="ARBA" id="ARBA00023136"/>
    </source>
</evidence>
<evidence type="ECO:0000256" key="6">
    <source>
        <dbReference type="ARBA" id="ARBA00023004"/>
    </source>
</evidence>
<dbReference type="InterPro" id="IPR017871">
    <property type="entry name" value="ABC_transporter-like_CS"/>
</dbReference>
<dbReference type="PANTHER" id="PTHR42781">
    <property type="entry name" value="SPERMIDINE/PUTRESCINE IMPORT ATP-BINDING PROTEIN POTA"/>
    <property type="match status" value="1"/>
</dbReference>
<protein>
    <submittedName>
        <fullName evidence="10">Iron ABC transporter ATP-binding protein</fullName>
    </submittedName>
</protein>
<dbReference type="EMBL" id="DMND01000123">
    <property type="protein sequence ID" value="HAN27830.1"/>
    <property type="molecule type" value="Genomic_DNA"/>
</dbReference>
<dbReference type="GO" id="GO:0015408">
    <property type="term" value="F:ABC-type ferric iron transporter activity"/>
    <property type="evidence" value="ECO:0007669"/>
    <property type="project" value="InterPro"/>
</dbReference>
<keyword evidence="7" id="KW-0406">Ion transport</keyword>
<dbReference type="GO" id="GO:0016887">
    <property type="term" value="F:ATP hydrolysis activity"/>
    <property type="evidence" value="ECO:0007669"/>
    <property type="project" value="InterPro"/>
</dbReference>
<dbReference type="InterPro" id="IPR003439">
    <property type="entry name" value="ABC_transporter-like_ATP-bd"/>
</dbReference>
<dbReference type="Proteomes" id="UP000259273">
    <property type="component" value="Unassembled WGS sequence"/>
</dbReference>
<dbReference type="SUPFAM" id="SSF50331">
    <property type="entry name" value="MOP-like"/>
    <property type="match status" value="1"/>
</dbReference>
<dbReference type="AlphaFoldDB" id="A0A3C1KM51"/>
<evidence type="ECO:0000256" key="3">
    <source>
        <dbReference type="ARBA" id="ARBA00022496"/>
    </source>
</evidence>
<dbReference type="InterPro" id="IPR013611">
    <property type="entry name" value="Transp-assoc_OB_typ2"/>
</dbReference>
<dbReference type="GO" id="GO:0015697">
    <property type="term" value="P:quaternary ammonium group transport"/>
    <property type="evidence" value="ECO:0007669"/>
    <property type="project" value="UniProtKB-ARBA"/>
</dbReference>
<keyword evidence="1" id="KW-0813">Transport</keyword>
<evidence type="ECO:0000313" key="11">
    <source>
        <dbReference type="Proteomes" id="UP000259273"/>
    </source>
</evidence>
<dbReference type="InterPro" id="IPR050093">
    <property type="entry name" value="ABC_SmlMolc_Importer"/>
</dbReference>
<dbReference type="InterPro" id="IPR015853">
    <property type="entry name" value="ABC_transpr_FbpC"/>
</dbReference>
<dbReference type="SUPFAM" id="SSF52540">
    <property type="entry name" value="P-loop containing nucleoside triphosphate hydrolases"/>
    <property type="match status" value="1"/>
</dbReference>
<evidence type="ECO:0000256" key="7">
    <source>
        <dbReference type="ARBA" id="ARBA00023065"/>
    </source>
</evidence>
<dbReference type="CDD" id="cd03259">
    <property type="entry name" value="ABC_Carb_Solutes_like"/>
    <property type="match status" value="1"/>
</dbReference>
<reference evidence="10 11" key="1">
    <citation type="journal article" date="2018" name="Nat. Biotechnol.">
        <title>A standardized bacterial taxonomy based on genome phylogeny substantially revises the tree of life.</title>
        <authorList>
            <person name="Parks D.H."/>
            <person name="Chuvochina M."/>
            <person name="Waite D.W."/>
            <person name="Rinke C."/>
            <person name="Skarshewski A."/>
            <person name="Chaumeil P.A."/>
            <person name="Hugenholtz P."/>
        </authorList>
    </citation>
    <scope>NUCLEOTIDE SEQUENCE [LARGE SCALE GENOMIC DNA]</scope>
    <source>
        <strain evidence="10">UBA9158</strain>
    </source>
</reference>
<evidence type="ECO:0000256" key="1">
    <source>
        <dbReference type="ARBA" id="ARBA00022448"/>
    </source>
</evidence>
<evidence type="ECO:0000256" key="5">
    <source>
        <dbReference type="ARBA" id="ARBA00022840"/>
    </source>
</evidence>
<feature type="domain" description="ABC transporter" evidence="9">
    <location>
        <begin position="5"/>
        <end position="237"/>
    </location>
</feature>
<keyword evidence="2" id="KW-1003">Cell membrane</keyword>
<accession>A0A3C1KM51</accession>
<dbReference type="STRING" id="1121937.GCA_000423125_01181"/>
<evidence type="ECO:0000256" key="2">
    <source>
        <dbReference type="ARBA" id="ARBA00022475"/>
    </source>
</evidence>
<organism evidence="10 11">
    <name type="scientific">Haliea salexigens</name>
    <dbReference type="NCBI Taxonomy" id="287487"/>
    <lineage>
        <taxon>Bacteria</taxon>
        <taxon>Pseudomonadati</taxon>
        <taxon>Pseudomonadota</taxon>
        <taxon>Gammaproteobacteria</taxon>
        <taxon>Cellvibrionales</taxon>
        <taxon>Halieaceae</taxon>
        <taxon>Haliea</taxon>
    </lineage>
</organism>
<dbReference type="SMART" id="SM00382">
    <property type="entry name" value="AAA"/>
    <property type="match status" value="1"/>
</dbReference>
<name>A0A3C1KM51_9GAMM</name>
<keyword evidence="8" id="KW-0472">Membrane</keyword>
<keyword evidence="4" id="KW-0547">Nucleotide-binding</keyword>
<dbReference type="PROSITE" id="PS50893">
    <property type="entry name" value="ABC_TRANSPORTER_2"/>
    <property type="match status" value="1"/>
</dbReference>
<proteinExistence type="predicted"/>
<dbReference type="GO" id="GO:0043190">
    <property type="term" value="C:ATP-binding cassette (ABC) transporter complex"/>
    <property type="evidence" value="ECO:0007669"/>
    <property type="project" value="InterPro"/>
</dbReference>
<evidence type="ECO:0000259" key="9">
    <source>
        <dbReference type="PROSITE" id="PS50893"/>
    </source>
</evidence>
<keyword evidence="3" id="KW-0410">Iron transport</keyword>
<dbReference type="FunFam" id="3.40.50.300:FF:000425">
    <property type="entry name" value="Probable ABC transporter, ATP-binding subunit"/>
    <property type="match status" value="1"/>
</dbReference>
<dbReference type="GO" id="GO:0005524">
    <property type="term" value="F:ATP binding"/>
    <property type="evidence" value="ECO:0007669"/>
    <property type="project" value="UniProtKB-KW"/>
</dbReference>
<keyword evidence="5 10" id="KW-0067">ATP-binding</keyword>
<dbReference type="InterPro" id="IPR027417">
    <property type="entry name" value="P-loop_NTPase"/>
</dbReference>
<keyword evidence="6" id="KW-0408">Iron</keyword>
<gene>
    <name evidence="10" type="ORF">DCP75_08955</name>
</gene>